<dbReference type="AlphaFoldDB" id="A0A8T0CS36"/>
<reference evidence="1" key="1">
    <citation type="submission" date="2020-05" db="EMBL/GenBank/DDBJ databases">
        <title>WGS assembly of Corymbia citriodora subspecies variegata.</title>
        <authorList>
            <person name="Barry K."/>
            <person name="Hundley H."/>
            <person name="Shu S."/>
            <person name="Jenkins J."/>
            <person name="Grimwood J."/>
            <person name="Baten A."/>
        </authorList>
    </citation>
    <scope>NUCLEOTIDE SEQUENCE</scope>
    <source>
        <strain evidence="1">CV2-018</strain>
    </source>
</reference>
<dbReference type="EMBL" id="MU089614">
    <property type="protein sequence ID" value="KAF7850413.1"/>
    <property type="molecule type" value="Genomic_DNA"/>
</dbReference>
<protein>
    <submittedName>
        <fullName evidence="1">Uncharacterized protein</fullName>
    </submittedName>
</protein>
<keyword evidence="2" id="KW-1185">Reference proteome</keyword>
<dbReference type="Gramene" id="rna-gnl|WGS:JABURB|Cocit.L5516.1">
    <property type="protein sequence ID" value="cds-KAF7850413.1"/>
    <property type="gene ID" value="gene-BT93_L5516"/>
</dbReference>
<accession>A0A8T0CS36</accession>
<gene>
    <name evidence="1" type="ORF">BT93_L5516</name>
</gene>
<name>A0A8T0CS36_CORYI</name>
<dbReference type="OrthoDB" id="1794972at2759"/>
<dbReference type="Proteomes" id="UP000806378">
    <property type="component" value="Unassembled WGS sequence"/>
</dbReference>
<evidence type="ECO:0000313" key="2">
    <source>
        <dbReference type="Proteomes" id="UP000806378"/>
    </source>
</evidence>
<proteinExistence type="predicted"/>
<evidence type="ECO:0000313" key="1">
    <source>
        <dbReference type="EMBL" id="KAF7850413.1"/>
    </source>
</evidence>
<comment type="caution">
    <text evidence="1">The sequence shown here is derived from an EMBL/GenBank/DDBJ whole genome shotgun (WGS) entry which is preliminary data.</text>
</comment>
<sequence>MSSAGVYQPGTSLAEADVMWRLYKEKMKETMAAVSGDREKEERTMSGGGRGCFSLPRVFGNAHVHYSSVEAPRVAPPE</sequence>
<organism evidence="1 2">
    <name type="scientific">Corymbia citriodora subsp. variegata</name>
    <dbReference type="NCBI Taxonomy" id="360336"/>
    <lineage>
        <taxon>Eukaryota</taxon>
        <taxon>Viridiplantae</taxon>
        <taxon>Streptophyta</taxon>
        <taxon>Embryophyta</taxon>
        <taxon>Tracheophyta</taxon>
        <taxon>Spermatophyta</taxon>
        <taxon>Magnoliopsida</taxon>
        <taxon>eudicotyledons</taxon>
        <taxon>Gunneridae</taxon>
        <taxon>Pentapetalae</taxon>
        <taxon>rosids</taxon>
        <taxon>malvids</taxon>
        <taxon>Myrtales</taxon>
        <taxon>Myrtaceae</taxon>
        <taxon>Myrtoideae</taxon>
        <taxon>Eucalypteae</taxon>
        <taxon>Corymbia</taxon>
    </lineage>
</organism>